<dbReference type="GeneID" id="18926395"/>
<accession>F4RV38</accession>
<name>F4RV38_MELLP</name>
<sequence length="141" mass="15858">MSWIRSIPIFHLLLIILFAGDLGSHTFVIANAIDCTNGWTSANGFSSDVCYAADRTYYCTYCYRQDNLLPSASDCVDLNGDLANGGKWWNCDSAMTYNKYDRADGRPIICKHIYKADGSAKTYWCKAPIRKQQCARESCKP</sequence>
<keyword evidence="3" id="KW-1185">Reference proteome</keyword>
<dbReference type="RefSeq" id="XP_007412935.1">
    <property type="nucleotide sequence ID" value="XM_007412873.1"/>
</dbReference>
<protein>
    <submittedName>
        <fullName evidence="2">Secreted protein</fullName>
    </submittedName>
</protein>
<gene>
    <name evidence="2" type="ORF">MELLADRAFT_123553</name>
</gene>
<dbReference type="VEuPathDB" id="FungiDB:MELLADRAFT_123553"/>
<evidence type="ECO:0000313" key="2">
    <source>
        <dbReference type="EMBL" id="EGG03821.1"/>
    </source>
</evidence>
<dbReference type="HOGENOM" id="CLU_1740947_0_0_1"/>
<evidence type="ECO:0000313" key="3">
    <source>
        <dbReference type="Proteomes" id="UP000001072"/>
    </source>
</evidence>
<dbReference type="Proteomes" id="UP000001072">
    <property type="component" value="Unassembled WGS sequence"/>
</dbReference>
<evidence type="ECO:0000256" key="1">
    <source>
        <dbReference type="SAM" id="SignalP"/>
    </source>
</evidence>
<reference evidence="3" key="1">
    <citation type="journal article" date="2011" name="Proc. Natl. Acad. Sci. U.S.A.">
        <title>Obligate biotrophy features unraveled by the genomic analysis of rust fungi.</title>
        <authorList>
            <person name="Duplessis S."/>
            <person name="Cuomo C.A."/>
            <person name="Lin Y.-C."/>
            <person name="Aerts A."/>
            <person name="Tisserant E."/>
            <person name="Veneault-Fourrey C."/>
            <person name="Joly D.L."/>
            <person name="Hacquard S."/>
            <person name="Amselem J."/>
            <person name="Cantarel B.L."/>
            <person name="Chiu R."/>
            <person name="Coutinho P.M."/>
            <person name="Feau N."/>
            <person name="Field M."/>
            <person name="Frey P."/>
            <person name="Gelhaye E."/>
            <person name="Goldberg J."/>
            <person name="Grabherr M.G."/>
            <person name="Kodira C.D."/>
            <person name="Kohler A."/>
            <person name="Kuees U."/>
            <person name="Lindquist E.A."/>
            <person name="Lucas S.M."/>
            <person name="Mago R."/>
            <person name="Mauceli E."/>
            <person name="Morin E."/>
            <person name="Murat C."/>
            <person name="Pangilinan J.L."/>
            <person name="Park R."/>
            <person name="Pearson M."/>
            <person name="Quesneville H."/>
            <person name="Rouhier N."/>
            <person name="Sakthikumar S."/>
            <person name="Salamov A.A."/>
            <person name="Schmutz J."/>
            <person name="Selles B."/>
            <person name="Shapiro H."/>
            <person name="Tanguay P."/>
            <person name="Tuskan G.A."/>
            <person name="Henrissat B."/>
            <person name="Van de Peer Y."/>
            <person name="Rouze P."/>
            <person name="Ellis J.G."/>
            <person name="Dodds P.N."/>
            <person name="Schein J.E."/>
            <person name="Zhong S."/>
            <person name="Hamelin R.C."/>
            <person name="Grigoriev I.V."/>
            <person name="Szabo L.J."/>
            <person name="Martin F."/>
        </authorList>
    </citation>
    <scope>NUCLEOTIDE SEQUENCE [LARGE SCALE GENOMIC DNA]</scope>
    <source>
        <strain evidence="3">98AG31 / pathotype 3-4-7</strain>
    </source>
</reference>
<keyword evidence="1" id="KW-0732">Signal</keyword>
<dbReference type="EMBL" id="GL883122">
    <property type="protein sequence ID" value="EGG03821.1"/>
    <property type="molecule type" value="Genomic_DNA"/>
</dbReference>
<dbReference type="AlphaFoldDB" id="F4RV38"/>
<proteinExistence type="predicted"/>
<feature type="chain" id="PRO_5003315522" evidence="1">
    <location>
        <begin position="24"/>
        <end position="141"/>
    </location>
</feature>
<feature type="signal peptide" evidence="1">
    <location>
        <begin position="1"/>
        <end position="23"/>
    </location>
</feature>
<organism evidence="3">
    <name type="scientific">Melampsora larici-populina (strain 98AG31 / pathotype 3-4-7)</name>
    <name type="common">Poplar leaf rust fungus</name>
    <dbReference type="NCBI Taxonomy" id="747676"/>
    <lineage>
        <taxon>Eukaryota</taxon>
        <taxon>Fungi</taxon>
        <taxon>Dikarya</taxon>
        <taxon>Basidiomycota</taxon>
        <taxon>Pucciniomycotina</taxon>
        <taxon>Pucciniomycetes</taxon>
        <taxon>Pucciniales</taxon>
        <taxon>Melampsoraceae</taxon>
        <taxon>Melampsora</taxon>
    </lineage>
</organism>
<dbReference type="KEGG" id="mlr:MELLADRAFT_123553"/>
<dbReference type="InParanoid" id="F4RV38"/>